<gene>
    <name evidence="1" type="ORF">VP06_14880</name>
</gene>
<comment type="caution">
    <text evidence="1">The sequence shown here is derived from an EMBL/GenBank/DDBJ whole genome shotgun (WGS) entry which is preliminary data.</text>
</comment>
<evidence type="ECO:0000313" key="2">
    <source>
        <dbReference type="Proteomes" id="UP000035929"/>
    </source>
</evidence>
<protein>
    <submittedName>
        <fullName evidence="1">Uncharacterized protein</fullName>
    </submittedName>
</protein>
<evidence type="ECO:0000313" key="1">
    <source>
        <dbReference type="EMBL" id="KMO34237.1"/>
    </source>
</evidence>
<organism evidence="1 2">
    <name type="scientific">Methylobacterium aquaticum</name>
    <dbReference type="NCBI Taxonomy" id="270351"/>
    <lineage>
        <taxon>Bacteria</taxon>
        <taxon>Pseudomonadati</taxon>
        <taxon>Pseudomonadota</taxon>
        <taxon>Alphaproteobacteria</taxon>
        <taxon>Hyphomicrobiales</taxon>
        <taxon>Methylobacteriaceae</taxon>
        <taxon>Methylobacterium</taxon>
    </lineage>
</organism>
<dbReference type="Proteomes" id="UP000035929">
    <property type="component" value="Unassembled WGS sequence"/>
</dbReference>
<accession>A0A0J6SKV0</accession>
<sequence length="64" mass="7020">MFFYKESIIRSIRQPQILHGAQEGIRLGFDRLGEPAAGVGPQHLGQGIVDLVRLTTPHDVGRAV</sequence>
<proteinExistence type="predicted"/>
<dbReference type="AlphaFoldDB" id="A0A0J6SKV0"/>
<reference evidence="1 2" key="1">
    <citation type="submission" date="2015-03" db="EMBL/GenBank/DDBJ databases">
        <title>Genome sequencing of Methylobacterium aquaticum DSM16371 type strain.</title>
        <authorList>
            <person name="Chaudhry V."/>
            <person name="Patil P.B."/>
        </authorList>
    </citation>
    <scope>NUCLEOTIDE SEQUENCE [LARGE SCALE GENOMIC DNA]</scope>
    <source>
        <strain evidence="1 2">DSM 16371</strain>
    </source>
</reference>
<name>A0A0J6SKV0_9HYPH</name>
<dbReference type="EMBL" id="LABX01000107">
    <property type="protein sequence ID" value="KMO34237.1"/>
    <property type="molecule type" value="Genomic_DNA"/>
</dbReference>